<dbReference type="InterPro" id="IPR013321">
    <property type="entry name" value="Arc_rbn_hlx_hlx"/>
</dbReference>
<dbReference type="EMBL" id="AUZZ01000820">
    <property type="protein sequence ID" value="EQD66617.1"/>
    <property type="molecule type" value="Genomic_DNA"/>
</dbReference>
<sequence length="184" mass="20209">MLYPIYVHVGDARHAHGVTIPDFPGCFSAADSWNNLPAKVQEAVEVYCDGEDMEIPAPSSLDDLMRSPDYAGGIWMVMDIDTSRLDTKAERINITLPARLLRVIDQYVESTNGNRSAFLVEAAMRQVRAATTAPKRAAGKSTVKKKDAKTADLGRASKKYVTKKVNQASTVKNVRAAVRRKVSN</sequence>
<dbReference type="InterPro" id="IPR031807">
    <property type="entry name" value="HicB-like"/>
</dbReference>
<evidence type="ECO:0000256" key="1">
    <source>
        <dbReference type="SAM" id="MobiDB-lite"/>
    </source>
</evidence>
<dbReference type="Pfam" id="PF15919">
    <property type="entry name" value="HicB_lk_antitox"/>
    <property type="match status" value="1"/>
</dbReference>
<dbReference type="AlphaFoldDB" id="T0YUL9"/>
<gene>
    <name evidence="5" type="ORF">B1A_07985</name>
    <name evidence="3" type="ORF">B1B_16862</name>
    <name evidence="4" type="ORF">B2A_01084</name>
</gene>
<accession>T0YUL9</accession>
<dbReference type="EMBL" id="AUZY01011243">
    <property type="protein sequence ID" value="EQD35602.1"/>
    <property type="molecule type" value="Genomic_DNA"/>
</dbReference>
<organism evidence="3">
    <name type="scientific">mine drainage metagenome</name>
    <dbReference type="NCBI Taxonomy" id="410659"/>
    <lineage>
        <taxon>unclassified sequences</taxon>
        <taxon>metagenomes</taxon>
        <taxon>ecological metagenomes</taxon>
    </lineage>
</organism>
<proteinExistence type="predicted"/>
<dbReference type="GO" id="GO:0006355">
    <property type="term" value="P:regulation of DNA-templated transcription"/>
    <property type="evidence" value="ECO:0007669"/>
    <property type="project" value="InterPro"/>
</dbReference>
<evidence type="ECO:0000313" key="4">
    <source>
        <dbReference type="EMBL" id="EQD66617.1"/>
    </source>
</evidence>
<evidence type="ECO:0000313" key="5">
    <source>
        <dbReference type="EMBL" id="EQD66770.1"/>
    </source>
</evidence>
<feature type="region of interest" description="Disordered" evidence="1">
    <location>
        <begin position="131"/>
        <end position="150"/>
    </location>
</feature>
<dbReference type="SUPFAM" id="SSF143100">
    <property type="entry name" value="TTHA1013/TTHA0281-like"/>
    <property type="match status" value="1"/>
</dbReference>
<dbReference type="InterPro" id="IPR035069">
    <property type="entry name" value="TTHA1013/TTHA0281-like"/>
</dbReference>
<dbReference type="EMBL" id="AUZX01005717">
    <property type="protein sequence ID" value="EQD66770.1"/>
    <property type="molecule type" value="Genomic_DNA"/>
</dbReference>
<comment type="caution">
    <text evidence="3">The sequence shown here is derived from an EMBL/GenBank/DDBJ whole genome shotgun (WGS) entry which is preliminary data.</text>
</comment>
<reference evidence="3" key="2">
    <citation type="journal article" date="2014" name="ISME J.">
        <title>Microbial stratification in low pH oxic and suboxic macroscopic growths along an acid mine drainage.</title>
        <authorList>
            <person name="Mendez-Garcia C."/>
            <person name="Mesa V."/>
            <person name="Sprenger R.R."/>
            <person name="Richter M."/>
            <person name="Diez M.S."/>
            <person name="Solano J."/>
            <person name="Bargiela R."/>
            <person name="Golyshina O.V."/>
            <person name="Manteca A."/>
            <person name="Ramos J.L."/>
            <person name="Gallego J.R."/>
            <person name="Llorente I."/>
            <person name="Martins Dos Santos V.A."/>
            <person name="Jensen O.N."/>
            <person name="Pelaez A.I."/>
            <person name="Sanchez J."/>
            <person name="Ferrer M."/>
        </authorList>
    </citation>
    <scope>NUCLEOTIDE SEQUENCE</scope>
</reference>
<evidence type="ECO:0000259" key="2">
    <source>
        <dbReference type="Pfam" id="PF15919"/>
    </source>
</evidence>
<name>T0YUL9_9ZZZZ</name>
<feature type="domain" description="HicB-like antitoxin of toxin-antitoxin system" evidence="2">
    <location>
        <begin position="3"/>
        <end position="123"/>
    </location>
</feature>
<dbReference type="CDD" id="cd22231">
    <property type="entry name" value="RHH_NikR_HicB-like"/>
    <property type="match status" value="1"/>
</dbReference>
<evidence type="ECO:0000313" key="3">
    <source>
        <dbReference type="EMBL" id="EQD35602.1"/>
    </source>
</evidence>
<dbReference type="Gene3D" id="3.30.160.250">
    <property type="match status" value="1"/>
</dbReference>
<reference evidence="3" key="1">
    <citation type="submission" date="2013-08" db="EMBL/GenBank/DDBJ databases">
        <authorList>
            <person name="Mendez C."/>
            <person name="Richter M."/>
            <person name="Ferrer M."/>
            <person name="Sanchez J."/>
        </authorList>
    </citation>
    <scope>NUCLEOTIDE SEQUENCE</scope>
</reference>
<dbReference type="Gene3D" id="1.10.1220.10">
    <property type="entry name" value="Met repressor-like"/>
    <property type="match status" value="1"/>
</dbReference>
<protein>
    <submittedName>
        <fullName evidence="3">Uncharacterized protein family UPF0150 domain protein</fullName>
    </submittedName>
</protein>